<feature type="compositionally biased region" description="Low complexity" evidence="1">
    <location>
        <begin position="187"/>
        <end position="202"/>
    </location>
</feature>
<gene>
    <name evidence="2" type="ORF">DL764_005134</name>
</gene>
<evidence type="ECO:0000256" key="1">
    <source>
        <dbReference type="SAM" id="MobiDB-lite"/>
    </source>
</evidence>
<dbReference type="EMBL" id="QJNU01000257">
    <property type="protein sequence ID" value="RYP03453.1"/>
    <property type="molecule type" value="Genomic_DNA"/>
</dbReference>
<dbReference type="AlphaFoldDB" id="A0A4Q4TDZ4"/>
<reference evidence="2 3" key="1">
    <citation type="submission" date="2018-06" db="EMBL/GenBank/DDBJ databases">
        <title>Complete Genomes of Monosporascus.</title>
        <authorList>
            <person name="Robinson A.J."/>
            <person name="Natvig D.O."/>
        </authorList>
    </citation>
    <scope>NUCLEOTIDE SEQUENCE [LARGE SCALE GENOMIC DNA]</scope>
    <source>
        <strain evidence="2 3">CBS 110550</strain>
    </source>
</reference>
<evidence type="ECO:0000313" key="2">
    <source>
        <dbReference type="EMBL" id="RYP03453.1"/>
    </source>
</evidence>
<dbReference type="OrthoDB" id="5242522at2759"/>
<dbReference type="Proteomes" id="UP000293360">
    <property type="component" value="Unassembled WGS sequence"/>
</dbReference>
<name>A0A4Q4TDZ4_9PEZI</name>
<feature type="region of interest" description="Disordered" evidence="1">
    <location>
        <begin position="179"/>
        <end position="203"/>
    </location>
</feature>
<accession>A0A4Q4TDZ4</accession>
<organism evidence="2 3">
    <name type="scientific">Monosporascus ibericus</name>
    <dbReference type="NCBI Taxonomy" id="155417"/>
    <lineage>
        <taxon>Eukaryota</taxon>
        <taxon>Fungi</taxon>
        <taxon>Dikarya</taxon>
        <taxon>Ascomycota</taxon>
        <taxon>Pezizomycotina</taxon>
        <taxon>Sordariomycetes</taxon>
        <taxon>Xylariomycetidae</taxon>
        <taxon>Xylariales</taxon>
        <taxon>Xylariales incertae sedis</taxon>
        <taxon>Monosporascus</taxon>
    </lineage>
</organism>
<protein>
    <submittedName>
        <fullName evidence="2">Uncharacterized protein</fullName>
    </submittedName>
</protein>
<comment type="caution">
    <text evidence="2">The sequence shown here is derived from an EMBL/GenBank/DDBJ whole genome shotgun (WGS) entry which is preliminary data.</text>
</comment>
<sequence length="360" mass="37330">MLRGVGHVQVLELDRCDAESRKVDLLKLRIPVKRKLVPDFIWVRIVHKRLKIQQPDEAGVSSSMRAETLWSTVSFTGISLAAFTGSANSLQLFNATSTPLFNATSTPLFNVSSSGKYSNRTTATVSSLNATTPLQASNGASSAPYMNTTGVATASITQGPLLNTTHSLTANATAPPFSNITSSGRFTNTTSAPTPTATSNNPCSGEVSDPFAVQVTQPDGMFDQWFLQLSAAAIIFAPTKESATRFGIASDGEDGGGGHLCTRWQGGAGSQPLIAVAENGTDVTGGAVYFIDAQTLAAVGGLGYAPLLCAVAGKELACAEGAKRFWVACGLGLDITSDGDGVAEIGGWNCTAVALSPVYP</sequence>
<keyword evidence="3" id="KW-1185">Reference proteome</keyword>
<evidence type="ECO:0000313" key="3">
    <source>
        <dbReference type="Proteomes" id="UP000293360"/>
    </source>
</evidence>
<proteinExistence type="predicted"/>